<sequence length="130" mass="14944">MSSDQVVLVNDGESAIHGLYSYSEPDIFTLTSLQQLHNVTDKVLVGDMESHRCVSDNTLRSLYDESDASYYVDKNVKTEMKFYDPSLELMVCTPYYHTPENKSQHLNGIVHELGSPYRYPIHEDKFLPYS</sequence>
<evidence type="ECO:0000313" key="2">
    <source>
        <dbReference type="Proteomes" id="UP001153148"/>
    </source>
</evidence>
<organism evidence="1 2">
    <name type="scientific">Timema podura</name>
    <name type="common">Walking stick</name>
    <dbReference type="NCBI Taxonomy" id="61482"/>
    <lineage>
        <taxon>Eukaryota</taxon>
        <taxon>Metazoa</taxon>
        <taxon>Ecdysozoa</taxon>
        <taxon>Arthropoda</taxon>
        <taxon>Hexapoda</taxon>
        <taxon>Insecta</taxon>
        <taxon>Pterygota</taxon>
        <taxon>Neoptera</taxon>
        <taxon>Polyneoptera</taxon>
        <taxon>Phasmatodea</taxon>
        <taxon>Timematodea</taxon>
        <taxon>Timematoidea</taxon>
        <taxon>Timematidae</taxon>
        <taxon>Timema</taxon>
    </lineage>
</organism>
<name>A0ABN7NUT1_TIMPD</name>
<accession>A0ABN7NUT1</accession>
<protein>
    <submittedName>
        <fullName evidence="1">Uncharacterized protein</fullName>
    </submittedName>
</protein>
<comment type="caution">
    <text evidence="1">The sequence shown here is derived from an EMBL/GenBank/DDBJ whole genome shotgun (WGS) entry which is preliminary data.</text>
</comment>
<evidence type="ECO:0000313" key="1">
    <source>
        <dbReference type="EMBL" id="CAG2056840.1"/>
    </source>
</evidence>
<dbReference type="Proteomes" id="UP001153148">
    <property type="component" value="Unassembled WGS sequence"/>
</dbReference>
<dbReference type="EMBL" id="CAJPIN010004451">
    <property type="protein sequence ID" value="CAG2056840.1"/>
    <property type="molecule type" value="Genomic_DNA"/>
</dbReference>
<keyword evidence="2" id="KW-1185">Reference proteome</keyword>
<reference evidence="1" key="1">
    <citation type="submission" date="2021-03" db="EMBL/GenBank/DDBJ databases">
        <authorList>
            <person name="Tran Van P."/>
        </authorList>
    </citation>
    <scope>NUCLEOTIDE SEQUENCE</scope>
</reference>
<proteinExistence type="predicted"/>
<gene>
    <name evidence="1" type="ORF">TPAB3V08_LOCUS3824</name>
</gene>